<gene>
    <name evidence="7" type="ORF">HH303_02995</name>
</gene>
<dbReference type="Pfam" id="PF06629">
    <property type="entry name" value="MipA"/>
    <property type="match status" value="1"/>
</dbReference>
<comment type="subcellular location">
    <subcellularLocation>
        <location evidence="1">Cell outer membrane</location>
    </subcellularLocation>
</comment>
<comment type="similarity">
    <text evidence="2">Belongs to the MipA/OmpV family.</text>
</comment>
<dbReference type="GO" id="GO:0009279">
    <property type="term" value="C:cell outer membrane"/>
    <property type="evidence" value="ECO:0007669"/>
    <property type="project" value="UniProtKB-SubCell"/>
</dbReference>
<protein>
    <submittedName>
        <fullName evidence="7">MipA/OmpV family protein</fullName>
    </submittedName>
</protein>
<dbReference type="Proteomes" id="UP000539372">
    <property type="component" value="Unassembled WGS sequence"/>
</dbReference>
<dbReference type="EMBL" id="JABBNT010000001">
    <property type="protein sequence ID" value="NMM43430.1"/>
    <property type="molecule type" value="Genomic_DNA"/>
</dbReference>
<dbReference type="PANTHER" id="PTHR38776">
    <property type="entry name" value="MLTA-INTERACTING PROTEIN-RELATED"/>
    <property type="match status" value="1"/>
</dbReference>
<evidence type="ECO:0000313" key="7">
    <source>
        <dbReference type="EMBL" id="NMM43430.1"/>
    </source>
</evidence>
<dbReference type="InterPro" id="IPR010583">
    <property type="entry name" value="MipA"/>
</dbReference>
<reference evidence="7 8" key="1">
    <citation type="submission" date="2020-04" db="EMBL/GenBank/DDBJ databases">
        <title>Rhodospirillaceae bacterium KN72 isolated from deep sea.</title>
        <authorList>
            <person name="Zhang D.-C."/>
        </authorList>
    </citation>
    <scope>NUCLEOTIDE SEQUENCE [LARGE SCALE GENOMIC DNA]</scope>
    <source>
        <strain evidence="7 8">KN72</strain>
    </source>
</reference>
<keyword evidence="8" id="KW-1185">Reference proteome</keyword>
<name>A0A7Y0HD97_9PROT</name>
<dbReference type="PANTHER" id="PTHR38776:SF1">
    <property type="entry name" value="MLTA-INTERACTING PROTEIN-RELATED"/>
    <property type="match status" value="1"/>
</dbReference>
<dbReference type="AlphaFoldDB" id="A0A7Y0HD97"/>
<dbReference type="RefSeq" id="WP_169623706.1">
    <property type="nucleotide sequence ID" value="NZ_JABBNT010000001.1"/>
</dbReference>
<comment type="caution">
    <text evidence="7">The sequence shown here is derived from an EMBL/GenBank/DDBJ whole genome shotgun (WGS) entry which is preliminary data.</text>
</comment>
<evidence type="ECO:0000256" key="3">
    <source>
        <dbReference type="ARBA" id="ARBA00022729"/>
    </source>
</evidence>
<organism evidence="7 8">
    <name type="scientific">Pacificispira spongiicola</name>
    <dbReference type="NCBI Taxonomy" id="2729598"/>
    <lineage>
        <taxon>Bacteria</taxon>
        <taxon>Pseudomonadati</taxon>
        <taxon>Pseudomonadota</taxon>
        <taxon>Alphaproteobacteria</taxon>
        <taxon>Rhodospirillales</taxon>
        <taxon>Rhodospirillaceae</taxon>
        <taxon>Pacificispira</taxon>
    </lineage>
</organism>
<accession>A0A7Y0HD97</accession>
<feature type="region of interest" description="Disordered" evidence="6">
    <location>
        <begin position="31"/>
        <end position="52"/>
    </location>
</feature>
<keyword evidence="4" id="KW-0472">Membrane</keyword>
<keyword evidence="3" id="KW-0732">Signal</keyword>
<sequence length="276" mass="28943">MTRDSGPTRPFTIGILFATAVLMIGIPSPTKADSTVRTATAEDDGSSTEKQGSDHWVLGIGAAIAPTYEGSDEYAVDPVPLVDVKYGRFFAKTGSGIGLNVVETDTITAGVGVNWMKGYDEDDVATGIDGVDDAFGARLFVSGRVRGFVTTLATTQAVTETDRGMTVNATVAYPVRPTDRLTITPSLGTTWANEKYMNSYFGIDASEAAASGYAQYEPSGGFKNVTFRVAAGYRITDSINAVGSIGISHILGDAADSPLVKEDTSPSALIGLSYSF</sequence>
<evidence type="ECO:0000256" key="1">
    <source>
        <dbReference type="ARBA" id="ARBA00004442"/>
    </source>
</evidence>
<evidence type="ECO:0000256" key="6">
    <source>
        <dbReference type="SAM" id="MobiDB-lite"/>
    </source>
</evidence>
<proteinExistence type="inferred from homology"/>
<evidence type="ECO:0000256" key="4">
    <source>
        <dbReference type="ARBA" id="ARBA00023136"/>
    </source>
</evidence>
<evidence type="ECO:0000256" key="5">
    <source>
        <dbReference type="ARBA" id="ARBA00023237"/>
    </source>
</evidence>
<evidence type="ECO:0000256" key="2">
    <source>
        <dbReference type="ARBA" id="ARBA00005722"/>
    </source>
</evidence>
<evidence type="ECO:0000313" key="8">
    <source>
        <dbReference type="Proteomes" id="UP000539372"/>
    </source>
</evidence>
<keyword evidence="5" id="KW-0998">Cell outer membrane</keyword>